<dbReference type="PROSITE" id="PS50977">
    <property type="entry name" value="HTH_TETR_2"/>
    <property type="match status" value="1"/>
</dbReference>
<keyword evidence="1" id="KW-0805">Transcription regulation</keyword>
<gene>
    <name evidence="6" type="ORF">NAF29_11770</name>
</gene>
<evidence type="ECO:0000313" key="6">
    <source>
        <dbReference type="EMBL" id="MCM2680344.1"/>
    </source>
</evidence>
<sequence length="198" mass="22252">MPNPKRFDREDVTQKAKELFWRQGYHATSMRDLSAELDMRPASIYAEFGNKDGIFIEAITAYQNEMELRFHQALDSTDCGLDALRTFIQSVSIGNQHQAARACMLAKTLLEIEDHEHRARQAAQAYIESFQGALCGLINSIQDAGEIDRSLAPNDVATFVQVQLMGLRSASQMGLSNEQLQHQLDWCMASIATLTHCE</sequence>
<dbReference type="PANTHER" id="PTHR47506:SF10">
    <property type="entry name" value="TRANSCRIPTIONAL REGULATORY PROTEIN"/>
    <property type="match status" value="1"/>
</dbReference>
<dbReference type="InterPro" id="IPR011075">
    <property type="entry name" value="TetR_C"/>
</dbReference>
<feature type="DNA-binding region" description="H-T-H motif" evidence="4">
    <location>
        <begin position="29"/>
        <end position="48"/>
    </location>
</feature>
<dbReference type="Gene3D" id="1.10.357.10">
    <property type="entry name" value="Tetracycline Repressor, domain 2"/>
    <property type="match status" value="1"/>
</dbReference>
<accession>A0AA41W7D8</accession>
<keyword evidence="3" id="KW-0804">Transcription</keyword>
<keyword evidence="2 4" id="KW-0238">DNA-binding</keyword>
<organism evidence="6 7">
    <name type="scientific">Echinimonas agarilytica</name>
    <dbReference type="NCBI Taxonomy" id="1215918"/>
    <lineage>
        <taxon>Bacteria</taxon>
        <taxon>Pseudomonadati</taxon>
        <taxon>Pseudomonadota</taxon>
        <taxon>Gammaproteobacteria</taxon>
        <taxon>Alteromonadales</taxon>
        <taxon>Echinimonadaceae</taxon>
        <taxon>Echinimonas</taxon>
    </lineage>
</organism>
<evidence type="ECO:0000259" key="5">
    <source>
        <dbReference type="PROSITE" id="PS50977"/>
    </source>
</evidence>
<dbReference type="PANTHER" id="PTHR47506">
    <property type="entry name" value="TRANSCRIPTIONAL REGULATORY PROTEIN"/>
    <property type="match status" value="1"/>
</dbReference>
<dbReference type="Gene3D" id="1.10.10.60">
    <property type="entry name" value="Homeodomain-like"/>
    <property type="match status" value="1"/>
</dbReference>
<feature type="domain" description="HTH tetR-type" evidence="5">
    <location>
        <begin position="6"/>
        <end position="66"/>
    </location>
</feature>
<dbReference type="EMBL" id="JAMQGP010000006">
    <property type="protein sequence ID" value="MCM2680344.1"/>
    <property type="molecule type" value="Genomic_DNA"/>
</dbReference>
<evidence type="ECO:0000256" key="2">
    <source>
        <dbReference type="ARBA" id="ARBA00023125"/>
    </source>
</evidence>
<dbReference type="InterPro" id="IPR036271">
    <property type="entry name" value="Tet_transcr_reg_TetR-rel_C_sf"/>
</dbReference>
<dbReference type="Pfam" id="PF00440">
    <property type="entry name" value="TetR_N"/>
    <property type="match status" value="1"/>
</dbReference>
<dbReference type="RefSeq" id="WP_251261771.1">
    <property type="nucleotide sequence ID" value="NZ_JAMQGP010000006.1"/>
</dbReference>
<dbReference type="InterPro" id="IPR001647">
    <property type="entry name" value="HTH_TetR"/>
</dbReference>
<dbReference type="Pfam" id="PF16925">
    <property type="entry name" value="TetR_C_13"/>
    <property type="match status" value="1"/>
</dbReference>
<dbReference type="AlphaFoldDB" id="A0AA41W7D8"/>
<evidence type="ECO:0000256" key="3">
    <source>
        <dbReference type="ARBA" id="ARBA00023163"/>
    </source>
</evidence>
<dbReference type="GO" id="GO:0003677">
    <property type="term" value="F:DNA binding"/>
    <property type="evidence" value="ECO:0007669"/>
    <property type="project" value="UniProtKB-UniRule"/>
</dbReference>
<dbReference type="SUPFAM" id="SSF46689">
    <property type="entry name" value="Homeodomain-like"/>
    <property type="match status" value="1"/>
</dbReference>
<comment type="caution">
    <text evidence="6">The sequence shown here is derived from an EMBL/GenBank/DDBJ whole genome shotgun (WGS) entry which is preliminary data.</text>
</comment>
<name>A0AA41W7D8_9GAMM</name>
<reference evidence="6 7" key="1">
    <citation type="journal article" date="2013" name="Antonie Van Leeuwenhoek">
        <title>Echinimonas agarilytica gen. nov., sp. nov., a new gammaproteobacterium isolated from the sea urchin Strongylocentrotus intermedius.</title>
        <authorList>
            <person name="Nedashkovskaya O.I."/>
            <person name="Stenkova A.M."/>
            <person name="Zhukova N.V."/>
            <person name="Van Trappen S."/>
            <person name="Lee J.S."/>
            <person name="Kim S.B."/>
        </authorList>
    </citation>
    <scope>NUCLEOTIDE SEQUENCE [LARGE SCALE GENOMIC DNA]</scope>
    <source>
        <strain evidence="6 7">KMM 6351</strain>
    </source>
</reference>
<proteinExistence type="predicted"/>
<evidence type="ECO:0000256" key="1">
    <source>
        <dbReference type="ARBA" id="ARBA00023015"/>
    </source>
</evidence>
<dbReference type="Proteomes" id="UP001165393">
    <property type="component" value="Unassembled WGS sequence"/>
</dbReference>
<evidence type="ECO:0000313" key="7">
    <source>
        <dbReference type="Proteomes" id="UP001165393"/>
    </source>
</evidence>
<protein>
    <submittedName>
        <fullName evidence="6">TetR/AcrR family transcriptional regulator</fullName>
    </submittedName>
</protein>
<evidence type="ECO:0000256" key="4">
    <source>
        <dbReference type="PROSITE-ProRule" id="PRU00335"/>
    </source>
</evidence>
<keyword evidence="7" id="KW-1185">Reference proteome</keyword>
<dbReference type="SUPFAM" id="SSF48498">
    <property type="entry name" value="Tetracyclin repressor-like, C-terminal domain"/>
    <property type="match status" value="1"/>
</dbReference>
<dbReference type="InterPro" id="IPR009057">
    <property type="entry name" value="Homeodomain-like_sf"/>
</dbReference>